<dbReference type="InterPro" id="IPR051423">
    <property type="entry name" value="CD225/Dispanin"/>
</dbReference>
<dbReference type="GO" id="GO:0016020">
    <property type="term" value="C:membrane"/>
    <property type="evidence" value="ECO:0007669"/>
    <property type="project" value="UniProtKB-SubCell"/>
</dbReference>
<keyword evidence="4 7" id="KW-1133">Transmembrane helix</keyword>
<dbReference type="PANTHER" id="PTHR14948:SF25">
    <property type="entry name" value="DUF4190 DOMAIN-CONTAINING PROTEIN"/>
    <property type="match status" value="1"/>
</dbReference>
<keyword evidence="5 7" id="KW-0472">Membrane</keyword>
<evidence type="ECO:0000256" key="5">
    <source>
        <dbReference type="ARBA" id="ARBA00023136"/>
    </source>
</evidence>
<dbReference type="InterPro" id="IPR007593">
    <property type="entry name" value="CD225/Dispanin_fam"/>
</dbReference>
<evidence type="ECO:0000313" key="9">
    <source>
        <dbReference type="RefSeq" id="XP_022287466.1"/>
    </source>
</evidence>
<dbReference type="GeneID" id="111100133"/>
<evidence type="ECO:0000256" key="6">
    <source>
        <dbReference type="SAM" id="MobiDB-lite"/>
    </source>
</evidence>
<sequence>MSTQQESQPPPEYSEVIKQPGLYGPGPQNPTLQYQPTGGVSYPCYIYHAQDGGQVRSPVAVVTQLGQGSRIVTSEAHQDWTIPAIISCLCCFWPTGIFAIWYASKANHAAERGDTSEADVQARRARSLVIMSSLIGFCLMILWISLSASNRRYHHY</sequence>
<comment type="similarity">
    <text evidence="2">Belongs to the CD225/Dispanin family.</text>
</comment>
<evidence type="ECO:0000256" key="2">
    <source>
        <dbReference type="ARBA" id="ARBA00006843"/>
    </source>
</evidence>
<evidence type="ECO:0000313" key="8">
    <source>
        <dbReference type="Proteomes" id="UP000694844"/>
    </source>
</evidence>
<dbReference type="Pfam" id="PF04505">
    <property type="entry name" value="CD225"/>
    <property type="match status" value="1"/>
</dbReference>
<feature type="transmembrane region" description="Helical" evidence="7">
    <location>
        <begin position="80"/>
        <end position="104"/>
    </location>
</feature>
<dbReference type="PANTHER" id="PTHR14948">
    <property type="entry name" value="NG5"/>
    <property type="match status" value="1"/>
</dbReference>
<reference evidence="9" key="1">
    <citation type="submission" date="2025-08" db="UniProtKB">
        <authorList>
            <consortium name="RefSeq"/>
        </authorList>
    </citation>
    <scope>IDENTIFICATION</scope>
    <source>
        <tissue evidence="9">Whole sample</tissue>
    </source>
</reference>
<gene>
    <name evidence="9" type="primary">LOC111100133</name>
</gene>
<evidence type="ECO:0000256" key="3">
    <source>
        <dbReference type="ARBA" id="ARBA00022692"/>
    </source>
</evidence>
<dbReference type="Proteomes" id="UP000694844">
    <property type="component" value="Chromosome 6"/>
</dbReference>
<organism evidence="8 9">
    <name type="scientific">Crassostrea virginica</name>
    <name type="common">Eastern oyster</name>
    <dbReference type="NCBI Taxonomy" id="6565"/>
    <lineage>
        <taxon>Eukaryota</taxon>
        <taxon>Metazoa</taxon>
        <taxon>Spiralia</taxon>
        <taxon>Lophotrochozoa</taxon>
        <taxon>Mollusca</taxon>
        <taxon>Bivalvia</taxon>
        <taxon>Autobranchia</taxon>
        <taxon>Pteriomorphia</taxon>
        <taxon>Ostreida</taxon>
        <taxon>Ostreoidea</taxon>
        <taxon>Ostreidae</taxon>
        <taxon>Crassostrea</taxon>
    </lineage>
</organism>
<comment type="subcellular location">
    <subcellularLocation>
        <location evidence="1">Membrane</location>
    </subcellularLocation>
</comment>
<keyword evidence="3 7" id="KW-0812">Transmembrane</keyword>
<dbReference type="RefSeq" id="XP_022287466.1">
    <property type="nucleotide sequence ID" value="XM_022431758.1"/>
</dbReference>
<dbReference type="AlphaFoldDB" id="A0A8B8A7N9"/>
<proteinExistence type="inferred from homology"/>
<evidence type="ECO:0000256" key="4">
    <source>
        <dbReference type="ARBA" id="ARBA00022989"/>
    </source>
</evidence>
<feature type="transmembrane region" description="Helical" evidence="7">
    <location>
        <begin position="125"/>
        <end position="146"/>
    </location>
</feature>
<keyword evidence="8" id="KW-1185">Reference proteome</keyword>
<name>A0A8B8A7N9_CRAVI</name>
<accession>A0A8B8A7N9</accession>
<feature type="region of interest" description="Disordered" evidence="6">
    <location>
        <begin position="1"/>
        <end position="30"/>
    </location>
</feature>
<dbReference type="OrthoDB" id="10038436at2759"/>
<dbReference type="KEGG" id="cvn:111100133"/>
<protein>
    <submittedName>
        <fullName evidence="9">Proline-rich transmembrane protein 1-like</fullName>
    </submittedName>
</protein>
<evidence type="ECO:0000256" key="1">
    <source>
        <dbReference type="ARBA" id="ARBA00004370"/>
    </source>
</evidence>
<evidence type="ECO:0000256" key="7">
    <source>
        <dbReference type="SAM" id="Phobius"/>
    </source>
</evidence>